<keyword evidence="3 4" id="KW-0732">Signal</keyword>
<protein>
    <submittedName>
        <fullName evidence="5">Arabinogalactan oligomer/maltooligosaccharide transport system substrate-binding protein</fullName>
    </submittedName>
</protein>
<reference evidence="5 6" key="1">
    <citation type="submission" date="2019-03" db="EMBL/GenBank/DDBJ databases">
        <title>Genomic Encyclopedia of Type Strains, Phase IV (KMG-IV): sequencing the most valuable type-strain genomes for metagenomic binning, comparative biology and taxonomic classification.</title>
        <authorList>
            <person name="Goeker M."/>
        </authorList>
    </citation>
    <scope>NUCLEOTIDE SEQUENCE [LARGE SCALE GENOMIC DNA]</scope>
    <source>
        <strain evidence="5 6">DSM 100556</strain>
    </source>
</reference>
<dbReference type="PANTHER" id="PTHR30061">
    <property type="entry name" value="MALTOSE-BINDING PERIPLASMIC PROTEIN"/>
    <property type="match status" value="1"/>
</dbReference>
<feature type="signal peptide" evidence="4">
    <location>
        <begin position="1"/>
        <end position="28"/>
    </location>
</feature>
<dbReference type="SUPFAM" id="SSF53850">
    <property type="entry name" value="Periplasmic binding protein-like II"/>
    <property type="match status" value="1"/>
</dbReference>
<sequence>MKKRKAIILSLMLTGVLGLAAGCGNADAAKDRTAETGVSVKDKETPKTIQSSGAFTGELEHNVTIRVLENDTAIARGYAKELLEAFNEAYAEYGITAVDANMDQYLDLANDGPYGYGPDVLYQANDIIMQYAQGKHVYPLPVQDMECYEQIPEAAWKAYETEVDGNLYYCGVPVNVQAPMLYYRKDMLPANWETDWDKDGNGICDITENWNDLYAFSIARHEENPLNYGYMKALYDVYFSGGFLFSYGGYIFGDNNTDPEDIGFSAAEAEKGAWVLAQLAGAMNEECIDNTINTTCYGKIADGTYFATLSTPDVYSTFLEELVKSYKSEGMDEEKATELAKENMVMSPVPKLPESGDLSEENPVWMDSKSMGGVNGYAVSAYTKAPNACLAFVEFASGYEMMKLRNELLGVAPARADAAEVSGDVSRRLFENLEKGNIILMPSIREVAQIWTPGETFFTDIAKDAFRKTEEKKYQDLPAMKKGLEQVDSQIHNAIFTLK</sequence>
<comment type="caution">
    <text evidence="5">The sequence shown here is derived from an EMBL/GenBank/DDBJ whole genome shotgun (WGS) entry which is preliminary data.</text>
</comment>
<feature type="chain" id="PRO_5020451184" evidence="4">
    <location>
        <begin position="29"/>
        <end position="499"/>
    </location>
</feature>
<dbReference type="InterPro" id="IPR006059">
    <property type="entry name" value="SBP"/>
</dbReference>
<dbReference type="GO" id="GO:1901982">
    <property type="term" value="F:maltose binding"/>
    <property type="evidence" value="ECO:0007669"/>
    <property type="project" value="TreeGrafter"/>
</dbReference>
<comment type="similarity">
    <text evidence="1">Belongs to the bacterial solute-binding protein 1 family.</text>
</comment>
<proteinExistence type="inferred from homology"/>
<evidence type="ECO:0000256" key="2">
    <source>
        <dbReference type="ARBA" id="ARBA00022448"/>
    </source>
</evidence>
<gene>
    <name evidence="5" type="ORF">EDD76_115110</name>
</gene>
<dbReference type="AlphaFoldDB" id="A0A4R1QQ23"/>
<dbReference type="RefSeq" id="WP_035316005.1">
    <property type="nucleotide sequence ID" value="NZ_JPNB01000003.1"/>
</dbReference>
<dbReference type="PANTHER" id="PTHR30061:SF50">
    <property type="entry name" value="MALTOSE_MALTODEXTRIN-BINDING PERIPLASMIC PROTEIN"/>
    <property type="match status" value="1"/>
</dbReference>
<name>A0A4R1QQ23_9FIRM</name>
<dbReference type="Gene3D" id="3.40.190.10">
    <property type="entry name" value="Periplasmic binding protein-like II"/>
    <property type="match status" value="2"/>
</dbReference>
<dbReference type="GO" id="GO:0015768">
    <property type="term" value="P:maltose transport"/>
    <property type="evidence" value="ECO:0007669"/>
    <property type="project" value="TreeGrafter"/>
</dbReference>
<dbReference type="STRING" id="1469948.GCA_000732725_04023"/>
<dbReference type="Pfam" id="PF13416">
    <property type="entry name" value="SBP_bac_8"/>
    <property type="match status" value="1"/>
</dbReference>
<keyword evidence="6" id="KW-1185">Reference proteome</keyword>
<evidence type="ECO:0000256" key="4">
    <source>
        <dbReference type="SAM" id="SignalP"/>
    </source>
</evidence>
<dbReference type="OrthoDB" id="9766758at2"/>
<evidence type="ECO:0000313" key="6">
    <source>
        <dbReference type="Proteomes" id="UP000295718"/>
    </source>
</evidence>
<dbReference type="Proteomes" id="UP000295718">
    <property type="component" value="Unassembled WGS sequence"/>
</dbReference>
<dbReference type="GO" id="GO:0055052">
    <property type="term" value="C:ATP-binding cassette (ABC) transporter complex, substrate-binding subunit-containing"/>
    <property type="evidence" value="ECO:0007669"/>
    <property type="project" value="TreeGrafter"/>
</dbReference>
<dbReference type="EMBL" id="SLUO01000015">
    <property type="protein sequence ID" value="TCL55477.1"/>
    <property type="molecule type" value="Genomic_DNA"/>
</dbReference>
<evidence type="ECO:0000256" key="3">
    <source>
        <dbReference type="ARBA" id="ARBA00022729"/>
    </source>
</evidence>
<accession>A0A4R1QQ23</accession>
<keyword evidence="2" id="KW-0813">Transport</keyword>
<evidence type="ECO:0000313" key="5">
    <source>
        <dbReference type="EMBL" id="TCL55477.1"/>
    </source>
</evidence>
<dbReference type="GO" id="GO:0042956">
    <property type="term" value="P:maltodextrin transmembrane transport"/>
    <property type="evidence" value="ECO:0007669"/>
    <property type="project" value="TreeGrafter"/>
</dbReference>
<evidence type="ECO:0000256" key="1">
    <source>
        <dbReference type="ARBA" id="ARBA00008520"/>
    </source>
</evidence>
<dbReference type="PROSITE" id="PS51257">
    <property type="entry name" value="PROKAR_LIPOPROTEIN"/>
    <property type="match status" value="1"/>
</dbReference>
<organism evidence="5 6">
    <name type="scientific">Kineothrix alysoides</name>
    <dbReference type="NCBI Taxonomy" id="1469948"/>
    <lineage>
        <taxon>Bacteria</taxon>
        <taxon>Bacillati</taxon>
        <taxon>Bacillota</taxon>
        <taxon>Clostridia</taxon>
        <taxon>Lachnospirales</taxon>
        <taxon>Lachnospiraceae</taxon>
        <taxon>Kineothrix</taxon>
    </lineage>
</organism>